<dbReference type="AlphaFoldDB" id="A0A1G2IX52"/>
<protein>
    <recommendedName>
        <fullName evidence="3">DUF4177 domain-containing protein</fullName>
    </recommendedName>
</protein>
<evidence type="ECO:0008006" key="3">
    <source>
        <dbReference type="Google" id="ProtNLM"/>
    </source>
</evidence>
<evidence type="ECO:0000313" key="1">
    <source>
        <dbReference type="EMBL" id="OGZ78748.1"/>
    </source>
</evidence>
<gene>
    <name evidence="1" type="ORF">A2358_03025</name>
</gene>
<accession>A0A1G2IX52</accession>
<dbReference type="EMBL" id="MHPJ01000015">
    <property type="protein sequence ID" value="OGZ78748.1"/>
    <property type="molecule type" value="Genomic_DNA"/>
</dbReference>
<dbReference type="Proteomes" id="UP000178650">
    <property type="component" value="Unassembled WGS sequence"/>
</dbReference>
<proteinExistence type="predicted"/>
<organism evidence="1 2">
    <name type="scientific">Candidatus Staskawiczbacteria bacterium RIFOXYB1_FULL_37_44</name>
    <dbReference type="NCBI Taxonomy" id="1802223"/>
    <lineage>
        <taxon>Bacteria</taxon>
        <taxon>Candidatus Staskawicziibacteriota</taxon>
    </lineage>
</organism>
<name>A0A1G2IX52_9BACT</name>
<sequence>MAVQQDREIDRLEVVSNNKDVFEQELDILEDQGWKIKTTWTEGSDFFAFLVKPKKRIIGEM</sequence>
<comment type="caution">
    <text evidence="1">The sequence shown here is derived from an EMBL/GenBank/DDBJ whole genome shotgun (WGS) entry which is preliminary data.</text>
</comment>
<evidence type="ECO:0000313" key="2">
    <source>
        <dbReference type="Proteomes" id="UP000178650"/>
    </source>
</evidence>
<reference evidence="1 2" key="1">
    <citation type="journal article" date="2016" name="Nat. Commun.">
        <title>Thousands of microbial genomes shed light on interconnected biogeochemical processes in an aquifer system.</title>
        <authorList>
            <person name="Anantharaman K."/>
            <person name="Brown C.T."/>
            <person name="Hug L.A."/>
            <person name="Sharon I."/>
            <person name="Castelle C.J."/>
            <person name="Probst A.J."/>
            <person name="Thomas B.C."/>
            <person name="Singh A."/>
            <person name="Wilkins M.J."/>
            <person name="Karaoz U."/>
            <person name="Brodie E.L."/>
            <person name="Williams K.H."/>
            <person name="Hubbard S.S."/>
            <person name="Banfield J.F."/>
        </authorList>
    </citation>
    <scope>NUCLEOTIDE SEQUENCE [LARGE SCALE GENOMIC DNA]</scope>
</reference>